<proteinExistence type="predicted"/>
<dbReference type="Pfam" id="PF00144">
    <property type="entry name" value="Beta-lactamase"/>
    <property type="match status" value="1"/>
</dbReference>
<organism evidence="5 6">
    <name type="scientific">Spirosoma profusum</name>
    <dbReference type="NCBI Taxonomy" id="2771354"/>
    <lineage>
        <taxon>Bacteria</taxon>
        <taxon>Pseudomonadati</taxon>
        <taxon>Bacteroidota</taxon>
        <taxon>Cytophagia</taxon>
        <taxon>Cytophagales</taxon>
        <taxon>Cytophagaceae</taxon>
        <taxon>Spirosoma</taxon>
    </lineage>
</organism>
<keyword evidence="5" id="KW-0378">Hydrolase</keyword>
<protein>
    <submittedName>
        <fullName evidence="5">Serine hydrolase</fullName>
    </submittedName>
</protein>
<evidence type="ECO:0000256" key="3">
    <source>
        <dbReference type="SAM" id="SignalP"/>
    </source>
</evidence>
<feature type="chain" id="PRO_5038127471" evidence="3">
    <location>
        <begin position="21"/>
        <end position="444"/>
    </location>
</feature>
<dbReference type="Gene3D" id="3.40.710.10">
    <property type="entry name" value="DD-peptidase/beta-lactamase superfamily"/>
    <property type="match status" value="1"/>
</dbReference>
<dbReference type="SUPFAM" id="SSF56601">
    <property type="entry name" value="beta-lactamase/transpeptidase-like"/>
    <property type="match status" value="1"/>
</dbReference>
<reference evidence="5" key="1">
    <citation type="submission" date="2020-09" db="EMBL/GenBank/DDBJ databases">
        <authorList>
            <person name="Kim M.K."/>
        </authorList>
    </citation>
    <scope>NUCLEOTIDE SEQUENCE</scope>
    <source>
        <strain evidence="5">BT702</strain>
    </source>
</reference>
<evidence type="ECO:0000259" key="4">
    <source>
        <dbReference type="Pfam" id="PF00144"/>
    </source>
</evidence>
<dbReference type="InterPro" id="IPR012338">
    <property type="entry name" value="Beta-lactam/transpept-like"/>
</dbReference>
<keyword evidence="3" id="KW-0732">Signal</keyword>
<accession>A0A927GAP3</accession>
<dbReference type="Proteomes" id="UP000598820">
    <property type="component" value="Unassembled WGS sequence"/>
</dbReference>
<dbReference type="AlphaFoldDB" id="A0A927GAP3"/>
<sequence length="444" mass="49881">MISKRVFFLLVMSWAFGAHAQPVKQQIKKLVDTYADLGKFNGSILVAAQGKILLNRGYGYKDIKHKTRNDPQTIYQIASLTKSFTATLILKLVELNRLSLTDKVSQFYPNFPKGDSISIAQLLSHTSGLSDNDSINKTKTYQGSDEAQFLAALKDRALDFSPGTDWKYSNAGYILLGYISEHVSGMSYYDAVRTYLFSPLQLDHSGFDFIGLASLDKATGYWEFPESDTAQAATLIDYSAPRAAGAIYSTIGDLYKWHQGLQTDKLLSPPLLNRAYTPVKSNYGYGWIIDSVAKAKVVWHSGDIWGFKSELARIPADDICIIMLNNIEAVDLHIITRKILAILYHQAYQQPARTRIQLSPGLLKEYVGSYQLRPGEWIKVSLEGNRLKATTSRKQEMYAQKKDHFLLDDGREHLGIFFNRNSSGLVTDLSFTVGERKVVCPKKE</sequence>
<evidence type="ECO:0000313" key="6">
    <source>
        <dbReference type="Proteomes" id="UP000598820"/>
    </source>
</evidence>
<dbReference type="EMBL" id="JACWZY010000061">
    <property type="protein sequence ID" value="MBD2705578.1"/>
    <property type="molecule type" value="Genomic_DNA"/>
</dbReference>
<dbReference type="InterPro" id="IPR050491">
    <property type="entry name" value="AmpC-like"/>
</dbReference>
<dbReference type="GO" id="GO:0016020">
    <property type="term" value="C:membrane"/>
    <property type="evidence" value="ECO:0007669"/>
    <property type="project" value="UniProtKB-SubCell"/>
</dbReference>
<keyword evidence="2" id="KW-0472">Membrane</keyword>
<feature type="signal peptide" evidence="3">
    <location>
        <begin position="1"/>
        <end position="20"/>
    </location>
</feature>
<gene>
    <name evidence="5" type="ORF">IC229_33530</name>
</gene>
<comment type="subcellular location">
    <subcellularLocation>
        <location evidence="1">Membrane</location>
    </subcellularLocation>
</comment>
<feature type="domain" description="Beta-lactamase-related" evidence="4">
    <location>
        <begin position="42"/>
        <end position="328"/>
    </location>
</feature>
<comment type="caution">
    <text evidence="5">The sequence shown here is derived from an EMBL/GenBank/DDBJ whole genome shotgun (WGS) entry which is preliminary data.</text>
</comment>
<keyword evidence="6" id="KW-1185">Reference proteome</keyword>
<dbReference type="InterPro" id="IPR001466">
    <property type="entry name" value="Beta-lactam-related"/>
</dbReference>
<dbReference type="GO" id="GO:0016787">
    <property type="term" value="F:hydrolase activity"/>
    <property type="evidence" value="ECO:0007669"/>
    <property type="project" value="UniProtKB-KW"/>
</dbReference>
<evidence type="ECO:0000256" key="2">
    <source>
        <dbReference type="ARBA" id="ARBA00023136"/>
    </source>
</evidence>
<name>A0A927GAP3_9BACT</name>
<evidence type="ECO:0000256" key="1">
    <source>
        <dbReference type="ARBA" id="ARBA00004370"/>
    </source>
</evidence>
<dbReference type="PANTHER" id="PTHR46825:SF11">
    <property type="entry name" value="PENICILLIN-BINDING PROTEIN 4"/>
    <property type="match status" value="1"/>
</dbReference>
<dbReference type="PANTHER" id="PTHR46825">
    <property type="entry name" value="D-ALANYL-D-ALANINE-CARBOXYPEPTIDASE/ENDOPEPTIDASE AMPH"/>
    <property type="match status" value="1"/>
</dbReference>
<evidence type="ECO:0000313" key="5">
    <source>
        <dbReference type="EMBL" id="MBD2705578.1"/>
    </source>
</evidence>